<dbReference type="Proteomes" id="UP000044071">
    <property type="component" value="Unassembled WGS sequence"/>
</dbReference>
<protein>
    <submittedName>
        <fullName evidence="1">Uncharacterized protein</fullName>
    </submittedName>
</protein>
<dbReference type="OrthoDB" id="5654397at2"/>
<dbReference type="STRING" id="1034943.BN59_02786"/>
<reference evidence="1 2" key="1">
    <citation type="submission" date="2014-06" db="EMBL/GenBank/DDBJ databases">
        <authorList>
            <person name="Urmite Genomes Urmite Genomes"/>
        </authorList>
    </citation>
    <scope>NUCLEOTIDE SEQUENCE [LARGE SCALE GENOMIC DNA]</scope>
</reference>
<keyword evidence="2" id="KW-1185">Reference proteome</keyword>
<organism evidence="1 2">
    <name type="scientific">Legionella massiliensis</name>
    <dbReference type="NCBI Taxonomy" id="1034943"/>
    <lineage>
        <taxon>Bacteria</taxon>
        <taxon>Pseudomonadati</taxon>
        <taxon>Pseudomonadota</taxon>
        <taxon>Gammaproteobacteria</taxon>
        <taxon>Legionellales</taxon>
        <taxon>Legionellaceae</taxon>
        <taxon>Legionella</taxon>
    </lineage>
</organism>
<dbReference type="EMBL" id="CCSB01000003">
    <property type="protein sequence ID" value="CDZ78476.1"/>
    <property type="molecule type" value="Genomic_DNA"/>
</dbReference>
<evidence type="ECO:0000313" key="1">
    <source>
        <dbReference type="EMBL" id="CDZ78476.1"/>
    </source>
</evidence>
<sequence length="201" mass="22588">MNIQNLLNELVLYTNTGDSPISREAKSVLRILRNEFEKLQRGTEADKQKKMITLFLGGVILALAQDEMKYHDKLGALEITQEVWKNIEPSSEPGEAGILANIYHIGNHILIKLPDSLSSDIFDREIKFPFGGTKPFFPELSANKNRINLLLKFCEKNTANLEDTYYLPGQHAIRFLLTLNNRNTKASEATVPTETNGVSLG</sequence>
<accession>A0A078L033</accession>
<name>A0A078L033_9GAMM</name>
<proteinExistence type="predicted"/>
<dbReference type="RefSeq" id="WP_044011618.1">
    <property type="nucleotide sequence ID" value="NZ_CCVW01000003.1"/>
</dbReference>
<gene>
    <name evidence="1" type="ORF">BN59_02786</name>
</gene>
<evidence type="ECO:0000313" key="2">
    <source>
        <dbReference type="Proteomes" id="UP000044071"/>
    </source>
</evidence>
<dbReference type="AlphaFoldDB" id="A0A078L033"/>